<name>A0A0A9APL0_ARUDO</name>
<sequence>MIAGTIIILYQDICMCWSLSANSLYAYYSTYTLGVVLY</sequence>
<reference evidence="1" key="1">
    <citation type="submission" date="2014-09" db="EMBL/GenBank/DDBJ databases">
        <authorList>
            <person name="Magalhaes I.L.F."/>
            <person name="Oliveira U."/>
            <person name="Santos F.R."/>
            <person name="Vidigal T.H.D.A."/>
            <person name="Brescovit A.D."/>
            <person name="Santos A.J."/>
        </authorList>
    </citation>
    <scope>NUCLEOTIDE SEQUENCE</scope>
    <source>
        <tissue evidence="1">Shoot tissue taken approximately 20 cm above the soil surface</tissue>
    </source>
</reference>
<reference evidence="1" key="2">
    <citation type="journal article" date="2015" name="Data Brief">
        <title>Shoot transcriptome of the giant reed, Arundo donax.</title>
        <authorList>
            <person name="Barrero R.A."/>
            <person name="Guerrero F.D."/>
            <person name="Moolhuijzen P."/>
            <person name="Goolsby J.A."/>
            <person name="Tidwell J."/>
            <person name="Bellgard S.E."/>
            <person name="Bellgard M.I."/>
        </authorList>
    </citation>
    <scope>NUCLEOTIDE SEQUENCE</scope>
    <source>
        <tissue evidence="1">Shoot tissue taken approximately 20 cm above the soil surface</tissue>
    </source>
</reference>
<dbReference type="EMBL" id="GBRH01244276">
    <property type="protein sequence ID" value="JAD53619.1"/>
    <property type="molecule type" value="Transcribed_RNA"/>
</dbReference>
<protein>
    <submittedName>
        <fullName evidence="1">Uncharacterized protein</fullName>
    </submittedName>
</protein>
<organism evidence="1">
    <name type="scientific">Arundo donax</name>
    <name type="common">Giant reed</name>
    <name type="synonym">Donax arundinaceus</name>
    <dbReference type="NCBI Taxonomy" id="35708"/>
    <lineage>
        <taxon>Eukaryota</taxon>
        <taxon>Viridiplantae</taxon>
        <taxon>Streptophyta</taxon>
        <taxon>Embryophyta</taxon>
        <taxon>Tracheophyta</taxon>
        <taxon>Spermatophyta</taxon>
        <taxon>Magnoliopsida</taxon>
        <taxon>Liliopsida</taxon>
        <taxon>Poales</taxon>
        <taxon>Poaceae</taxon>
        <taxon>PACMAD clade</taxon>
        <taxon>Arundinoideae</taxon>
        <taxon>Arundineae</taxon>
        <taxon>Arundo</taxon>
    </lineage>
</organism>
<accession>A0A0A9APL0</accession>
<proteinExistence type="predicted"/>
<evidence type="ECO:0000313" key="1">
    <source>
        <dbReference type="EMBL" id="JAD53619.1"/>
    </source>
</evidence>
<dbReference type="AlphaFoldDB" id="A0A0A9APL0"/>